<dbReference type="RefSeq" id="WP_190851492.1">
    <property type="nucleotide sequence ID" value="NZ_AP023440.1"/>
</dbReference>
<evidence type="ECO:0000313" key="1">
    <source>
        <dbReference type="EMBL" id="BCL29379.1"/>
    </source>
</evidence>
<gene>
    <name evidence="1" type="ORF">GCM10017557_42380</name>
</gene>
<evidence type="ECO:0000313" key="2">
    <source>
        <dbReference type="Proteomes" id="UP000516444"/>
    </source>
</evidence>
<protein>
    <submittedName>
        <fullName evidence="1">Uncharacterized protein</fullName>
    </submittedName>
</protein>
<name>A0A7G1P2F1_9ACTN</name>
<sequence length="151" mass="15889">MEAELAALAASGATTLVGLMVSETWAQARDRVARFFARGGDENSVGEELQLSRQELMAARAARDEFAGSDIEAVWRTRLRRVLLADPEAAEELRSVLAELDPDARNDPAVSVHNSISGGVQNGPVFQGQHFSGLTFGGSGAVPPEQGAGAV</sequence>
<dbReference type="EMBL" id="AP023440">
    <property type="protein sequence ID" value="BCL29379.1"/>
    <property type="molecule type" value="Genomic_DNA"/>
</dbReference>
<reference evidence="1 2" key="1">
    <citation type="journal article" date="2014" name="Int. J. Syst. Evol. Microbiol.">
        <title>Complete genome sequence of Corynebacterium casei LMG S-19264T (=DSM 44701T), isolated from a smear-ripened cheese.</title>
        <authorList>
            <consortium name="US DOE Joint Genome Institute (JGI-PGF)"/>
            <person name="Walter F."/>
            <person name="Albersmeier A."/>
            <person name="Kalinowski J."/>
            <person name="Ruckert C."/>
        </authorList>
    </citation>
    <scope>NUCLEOTIDE SEQUENCE [LARGE SCALE GENOMIC DNA]</scope>
    <source>
        <strain evidence="1 2">JCM 4677</strain>
    </source>
</reference>
<proteinExistence type="predicted"/>
<accession>A0A7G1P2F1</accession>
<dbReference type="AlphaFoldDB" id="A0A7G1P2F1"/>
<keyword evidence="2" id="KW-1185">Reference proteome</keyword>
<organism evidence="1 2">
    <name type="scientific">Streptomyces aurantiacus</name>
    <dbReference type="NCBI Taxonomy" id="47760"/>
    <lineage>
        <taxon>Bacteria</taxon>
        <taxon>Bacillati</taxon>
        <taxon>Actinomycetota</taxon>
        <taxon>Actinomycetes</taxon>
        <taxon>Kitasatosporales</taxon>
        <taxon>Streptomycetaceae</taxon>
        <taxon>Streptomyces</taxon>
        <taxon>Streptomyces aurantiacus group</taxon>
    </lineage>
</organism>
<dbReference type="Proteomes" id="UP000516444">
    <property type="component" value="Chromosome"/>
</dbReference>
<dbReference type="KEGG" id="sgm:GCM10017557_42380"/>